<dbReference type="Proteomes" id="UP001162483">
    <property type="component" value="Unassembled WGS sequence"/>
</dbReference>
<dbReference type="EMBL" id="CATNWA010006718">
    <property type="protein sequence ID" value="CAI9552669.1"/>
    <property type="molecule type" value="Genomic_DNA"/>
</dbReference>
<feature type="region of interest" description="Disordered" evidence="1">
    <location>
        <begin position="1"/>
        <end position="39"/>
    </location>
</feature>
<proteinExistence type="predicted"/>
<protein>
    <submittedName>
        <fullName evidence="2">Uncharacterized protein</fullName>
    </submittedName>
</protein>
<evidence type="ECO:0000256" key="1">
    <source>
        <dbReference type="SAM" id="MobiDB-lite"/>
    </source>
</evidence>
<accession>A0ABN9BY59</accession>
<feature type="non-terminal residue" evidence="2">
    <location>
        <position position="73"/>
    </location>
</feature>
<name>A0ABN9BY59_9NEOB</name>
<sequence>MGMLKSPRMMVGSSEERKKGSQAAKSSRKRAIDPGGGECRSLRSLGGWVRRAGCSEPRRRRLGRTWKVLSGDR</sequence>
<organism evidence="2 3">
    <name type="scientific">Staurois parvus</name>
    <dbReference type="NCBI Taxonomy" id="386267"/>
    <lineage>
        <taxon>Eukaryota</taxon>
        <taxon>Metazoa</taxon>
        <taxon>Chordata</taxon>
        <taxon>Craniata</taxon>
        <taxon>Vertebrata</taxon>
        <taxon>Euteleostomi</taxon>
        <taxon>Amphibia</taxon>
        <taxon>Batrachia</taxon>
        <taxon>Anura</taxon>
        <taxon>Neobatrachia</taxon>
        <taxon>Ranoidea</taxon>
        <taxon>Ranidae</taxon>
        <taxon>Staurois</taxon>
    </lineage>
</organism>
<reference evidence="2" key="1">
    <citation type="submission" date="2023-05" db="EMBL/GenBank/DDBJ databases">
        <authorList>
            <person name="Stuckert A."/>
        </authorList>
    </citation>
    <scope>NUCLEOTIDE SEQUENCE</scope>
</reference>
<keyword evidence="3" id="KW-1185">Reference proteome</keyword>
<comment type="caution">
    <text evidence="2">The sequence shown here is derived from an EMBL/GenBank/DDBJ whole genome shotgun (WGS) entry which is preliminary data.</text>
</comment>
<gene>
    <name evidence="2" type="ORF">SPARVUS_LOCUS3928120</name>
</gene>
<evidence type="ECO:0000313" key="3">
    <source>
        <dbReference type="Proteomes" id="UP001162483"/>
    </source>
</evidence>
<evidence type="ECO:0000313" key="2">
    <source>
        <dbReference type="EMBL" id="CAI9552669.1"/>
    </source>
</evidence>